<feature type="repeat" description="TPR" evidence="3">
    <location>
        <begin position="143"/>
        <end position="176"/>
    </location>
</feature>
<dbReference type="AlphaFoldDB" id="A0AAW7X5I8"/>
<dbReference type="InterPro" id="IPR019734">
    <property type="entry name" value="TPR_rpt"/>
</dbReference>
<organism evidence="5 6">
    <name type="scientific">Saccharophagus degradans</name>
    <dbReference type="NCBI Taxonomy" id="86304"/>
    <lineage>
        <taxon>Bacteria</taxon>
        <taxon>Pseudomonadati</taxon>
        <taxon>Pseudomonadota</taxon>
        <taxon>Gammaproteobacteria</taxon>
        <taxon>Cellvibrionales</taxon>
        <taxon>Cellvibrionaceae</taxon>
        <taxon>Saccharophagus</taxon>
    </lineage>
</organism>
<evidence type="ECO:0000256" key="2">
    <source>
        <dbReference type="ARBA" id="ARBA00022803"/>
    </source>
</evidence>
<dbReference type="PANTHER" id="PTHR45586">
    <property type="entry name" value="TPR REPEAT-CONTAINING PROTEIN PA4667"/>
    <property type="match status" value="1"/>
</dbReference>
<reference evidence="5" key="1">
    <citation type="submission" date="2023-07" db="EMBL/GenBank/DDBJ databases">
        <title>Genome content predicts the carbon catabolic preferences of heterotrophic bacteria.</title>
        <authorList>
            <person name="Gralka M."/>
        </authorList>
    </citation>
    <scope>NUCLEOTIDE SEQUENCE</scope>
    <source>
        <strain evidence="5">I3M17_2</strain>
    </source>
</reference>
<name>A0AAW7X5I8_9GAMM</name>
<keyword evidence="2 3" id="KW-0802">TPR repeat</keyword>
<dbReference type="RefSeq" id="WP_216065523.1">
    <property type="nucleotide sequence ID" value="NZ_CP123764.1"/>
</dbReference>
<dbReference type="InterPro" id="IPR051012">
    <property type="entry name" value="CellSynth/LPSAsmb/PSIAsmb"/>
</dbReference>
<evidence type="ECO:0000313" key="6">
    <source>
        <dbReference type="Proteomes" id="UP001169760"/>
    </source>
</evidence>
<dbReference type="SMART" id="SM00028">
    <property type="entry name" value="TPR"/>
    <property type="match status" value="3"/>
</dbReference>
<evidence type="ECO:0000256" key="1">
    <source>
        <dbReference type="ARBA" id="ARBA00022737"/>
    </source>
</evidence>
<feature type="chain" id="PRO_5043331042" evidence="4">
    <location>
        <begin position="22"/>
        <end position="259"/>
    </location>
</feature>
<comment type="caution">
    <text evidence="5">The sequence shown here is derived from an EMBL/GenBank/DDBJ whole genome shotgun (WGS) entry which is preliminary data.</text>
</comment>
<evidence type="ECO:0000313" key="5">
    <source>
        <dbReference type="EMBL" id="MDO6421901.1"/>
    </source>
</evidence>
<dbReference type="PROSITE" id="PS50005">
    <property type="entry name" value="TPR"/>
    <property type="match status" value="2"/>
</dbReference>
<dbReference type="Proteomes" id="UP001169760">
    <property type="component" value="Unassembled WGS sequence"/>
</dbReference>
<sequence length="259" mass="29184">MIKHIKVAVIAGLLLVLGACVTTTNEPKSQINVQDALEANVKLGMTYLQKGDRENALRAFSKALETDKKSAEANQGLALVHQLNGEVEAAEKSFQKALKGRADFSMAGVELSYGRFLFEQERYKEAKEHFEIASQDLTFQSRANALYFVGLTSQKIGDEVRALAAFQHALNLNPRLAPAAIELAEYSFAERDYASAKKYLDQFVRSNNRQTPRSLWLGIRIERIFGNKDKEASYALALKNMHPYSKEYLEYKNLIEQNQ</sequence>
<keyword evidence="4" id="KW-0732">Signal</keyword>
<dbReference type="InterPro" id="IPR013360">
    <property type="entry name" value="Pilus_4_PilW"/>
</dbReference>
<proteinExistence type="predicted"/>
<dbReference type="NCBIfam" id="TIGR02521">
    <property type="entry name" value="type_IV_pilW"/>
    <property type="match status" value="1"/>
</dbReference>
<evidence type="ECO:0000256" key="3">
    <source>
        <dbReference type="PROSITE-ProRule" id="PRU00339"/>
    </source>
</evidence>
<keyword evidence="1" id="KW-0677">Repeat</keyword>
<dbReference type="PANTHER" id="PTHR45586:SF14">
    <property type="entry name" value="TETRATRICOPEPTIDE TPR_2 REPEAT PROTEIN"/>
    <property type="match status" value="1"/>
</dbReference>
<feature type="repeat" description="TPR" evidence="3">
    <location>
        <begin position="37"/>
        <end position="70"/>
    </location>
</feature>
<feature type="signal peptide" evidence="4">
    <location>
        <begin position="1"/>
        <end position="21"/>
    </location>
</feature>
<dbReference type="EMBL" id="JAUOPB010000003">
    <property type="protein sequence ID" value="MDO6421901.1"/>
    <property type="molecule type" value="Genomic_DNA"/>
</dbReference>
<dbReference type="PROSITE" id="PS51257">
    <property type="entry name" value="PROKAR_LIPOPROTEIN"/>
    <property type="match status" value="1"/>
</dbReference>
<dbReference type="Pfam" id="PF13432">
    <property type="entry name" value="TPR_16"/>
    <property type="match status" value="1"/>
</dbReference>
<protein>
    <submittedName>
        <fullName evidence="5">Type IV pilus biogenesis/stability protein PilW</fullName>
    </submittedName>
</protein>
<accession>A0AAW7X5I8</accession>
<dbReference type="PROSITE" id="PS50293">
    <property type="entry name" value="TPR_REGION"/>
    <property type="match status" value="1"/>
</dbReference>
<gene>
    <name evidence="5" type="primary">pilW</name>
    <name evidence="5" type="ORF">Q4521_05405</name>
</gene>
<evidence type="ECO:0000256" key="4">
    <source>
        <dbReference type="SAM" id="SignalP"/>
    </source>
</evidence>